<dbReference type="OrthoDB" id="785623at2"/>
<organism evidence="2 3">
    <name type="scientific">Pseudomonas bharatica CSV86</name>
    <dbReference type="NCBI Taxonomy" id="1005395"/>
    <lineage>
        <taxon>Bacteria</taxon>
        <taxon>Pseudomonadati</taxon>
        <taxon>Pseudomonadota</taxon>
        <taxon>Gammaproteobacteria</taxon>
        <taxon>Pseudomonadales</taxon>
        <taxon>Pseudomonadaceae</taxon>
        <taxon>Pseudomonas</taxon>
        <taxon>Pseudomonas bharatica</taxon>
    </lineage>
</organism>
<evidence type="ECO:0000313" key="3">
    <source>
        <dbReference type="Proteomes" id="UP000010448"/>
    </source>
</evidence>
<accession>A0A7K4EFV0</accession>
<dbReference type="InterPro" id="IPR014976">
    <property type="entry name" value="AbpA_HamA_C"/>
</dbReference>
<dbReference type="RefSeq" id="WP_037059200.1">
    <property type="nucleotide sequence ID" value="NZ_AMWJ02000002.1"/>
</dbReference>
<gene>
    <name evidence="2" type="ORF">CSV86_015600</name>
</gene>
<dbReference type="AlphaFoldDB" id="A0A7K4EFV0"/>
<name>A0A7K4EFV0_9PSED</name>
<reference evidence="2 3" key="1">
    <citation type="journal article" date="2013" name="Genome Announc.">
        <title>Genome Sequence of Naphthalene-Degrading Soil Bacterium Pseudomonas putida CSV86.</title>
        <authorList>
            <person name="Phale P.S."/>
            <person name="Paliwal V."/>
            <person name="Raju S.C."/>
            <person name="Modak A."/>
            <person name="Purohit H.J."/>
        </authorList>
    </citation>
    <scope>NUCLEOTIDE SEQUENCE [LARGE SCALE GENOMIC DNA]</scope>
    <source>
        <strain evidence="2 3">CSV86</strain>
    </source>
</reference>
<comment type="caution">
    <text evidence="2">The sequence shown here is derived from an EMBL/GenBank/DDBJ whole genome shotgun (WGS) entry which is preliminary data.</text>
</comment>
<dbReference type="EMBL" id="AMWJ02000002">
    <property type="protein sequence ID" value="NNJ16543.1"/>
    <property type="molecule type" value="Genomic_DNA"/>
</dbReference>
<dbReference type="Proteomes" id="UP000010448">
    <property type="component" value="Unassembled WGS sequence"/>
</dbReference>
<feature type="domain" description="Anti-bacteriophage protein A/HamA C-terminal" evidence="1">
    <location>
        <begin position="18"/>
        <end position="284"/>
    </location>
</feature>
<keyword evidence="3" id="KW-1185">Reference proteome</keyword>
<proteinExistence type="predicted"/>
<evidence type="ECO:0000313" key="2">
    <source>
        <dbReference type="EMBL" id="NNJ16543.1"/>
    </source>
</evidence>
<protein>
    <submittedName>
        <fullName evidence="2">DUF1837 domain-containing protein</fullName>
    </submittedName>
</protein>
<evidence type="ECO:0000259" key="1">
    <source>
        <dbReference type="Pfam" id="PF08878"/>
    </source>
</evidence>
<dbReference type="Pfam" id="PF08878">
    <property type="entry name" value="HamA"/>
    <property type="match status" value="1"/>
</dbReference>
<sequence>MNHPEQFLSLVVHEIDAAGDDLALCAGFERGVWRRDQLANHVMEWLPEFALNYSELEEIGHYNAIRMTKKAAKIVYQSEKYGLRGEFGEIFLHIAIRQVYKTLPAVSKIYYKSSANETVKGFDAVHVVKGRDGLELWIGETKFYNDITRAIYDVCKEIVDHLATDYLRTEFILIQNKIDPEWPEAESLKKLLSSNVSLDQVFKKACIPILLTYDSQAVEGSSESNSDYLNCLKAEVAIAYKNLREKLGAQYRDKFGSDLPVTVHVILIPLKDKKELISAMDTRLKALQL</sequence>